<name>A0A345UB09_9FLOR</name>
<evidence type="ECO:0000256" key="1">
    <source>
        <dbReference type="ARBA" id="ARBA00006668"/>
    </source>
</evidence>
<dbReference type="GO" id="GO:0003735">
    <property type="term" value="F:structural constituent of ribosome"/>
    <property type="evidence" value="ECO:0007669"/>
    <property type="project" value="InterPro"/>
</dbReference>
<evidence type="ECO:0000256" key="3">
    <source>
        <dbReference type="ARBA" id="ARBA00023274"/>
    </source>
</evidence>
<sequence length="78" mass="9193">MLKIRLKRFGRKKHPSYRIIAIDSRKQRDGRAIEELGFYDPINNQVKINTGRIEKRVRDGAQLTEKIQNIMKKVKSKA</sequence>
<reference evidence="5" key="1">
    <citation type="submission" date="2018-05" db="EMBL/GenBank/DDBJ databases">
        <title>Organellar genomes of Gracilariaceae.</title>
        <authorList>
            <person name="Iha C."/>
            <person name="Oliveira M.C."/>
        </authorList>
    </citation>
    <scope>NUCLEOTIDE SEQUENCE</scope>
</reference>
<dbReference type="GeneID" id="37624326"/>
<comment type="similarity">
    <text evidence="1 4">Belongs to the bacterial ribosomal protein bS16 family.</text>
</comment>
<geneLocation type="chloroplast" evidence="5"/>
<dbReference type="Gene3D" id="3.30.1320.10">
    <property type="match status" value="1"/>
</dbReference>
<dbReference type="GO" id="GO:0032543">
    <property type="term" value="P:mitochondrial translation"/>
    <property type="evidence" value="ECO:0007669"/>
    <property type="project" value="TreeGrafter"/>
</dbReference>
<dbReference type="SUPFAM" id="SSF54565">
    <property type="entry name" value="Ribosomal protein S16"/>
    <property type="match status" value="1"/>
</dbReference>
<dbReference type="GO" id="GO:0009507">
    <property type="term" value="C:chloroplast"/>
    <property type="evidence" value="ECO:0007669"/>
    <property type="project" value="UniProtKB-SubCell"/>
</dbReference>
<dbReference type="AlphaFoldDB" id="A0A345UB09"/>
<dbReference type="PANTHER" id="PTHR12919">
    <property type="entry name" value="30S RIBOSOMAL PROTEIN S16"/>
    <property type="match status" value="1"/>
</dbReference>
<keyword evidence="2 4" id="KW-0689">Ribosomal protein</keyword>
<dbReference type="HAMAP" id="MF_00385">
    <property type="entry name" value="Ribosomal_bS16"/>
    <property type="match status" value="1"/>
</dbReference>
<dbReference type="GO" id="GO:0015935">
    <property type="term" value="C:small ribosomal subunit"/>
    <property type="evidence" value="ECO:0007669"/>
    <property type="project" value="TreeGrafter"/>
</dbReference>
<organism evidence="5">
    <name type="scientific">Melanthalia intermedia</name>
    <dbReference type="NCBI Taxonomy" id="172989"/>
    <lineage>
        <taxon>Eukaryota</taxon>
        <taxon>Rhodophyta</taxon>
        <taxon>Florideophyceae</taxon>
        <taxon>Rhodymeniophycidae</taxon>
        <taxon>Gracilariales</taxon>
        <taxon>Gracilariaceae</taxon>
        <taxon>Melanthalia</taxon>
    </lineage>
</organism>
<comment type="subcellular location">
    <subcellularLocation>
        <location evidence="4">Plastid</location>
        <location evidence="4">Chloroplast</location>
    </subcellularLocation>
</comment>
<dbReference type="PROSITE" id="PS00732">
    <property type="entry name" value="RIBOSOMAL_S16"/>
    <property type="match status" value="1"/>
</dbReference>
<dbReference type="RefSeq" id="YP_009511768.1">
    <property type="nucleotide sequence ID" value="NC_039145.1"/>
</dbReference>
<gene>
    <name evidence="4 5" type="primary">rps16</name>
</gene>
<dbReference type="InterPro" id="IPR020592">
    <property type="entry name" value="Ribosomal_bS16_CS"/>
</dbReference>
<evidence type="ECO:0000256" key="4">
    <source>
        <dbReference type="HAMAP-Rule" id="MF_00385"/>
    </source>
</evidence>
<dbReference type="InterPro" id="IPR000307">
    <property type="entry name" value="Ribosomal_bS16"/>
</dbReference>
<dbReference type="PANTHER" id="PTHR12919:SF20">
    <property type="entry name" value="SMALL RIBOSOMAL SUBUNIT PROTEIN BS16M"/>
    <property type="match status" value="1"/>
</dbReference>
<dbReference type="EMBL" id="MH396016">
    <property type="protein sequence ID" value="AXI97645.1"/>
    <property type="molecule type" value="Genomic_DNA"/>
</dbReference>
<evidence type="ECO:0000256" key="2">
    <source>
        <dbReference type="ARBA" id="ARBA00022980"/>
    </source>
</evidence>
<keyword evidence="5" id="KW-0934">Plastid</keyword>
<dbReference type="NCBIfam" id="TIGR00002">
    <property type="entry name" value="S16"/>
    <property type="match status" value="1"/>
</dbReference>
<dbReference type="GO" id="GO:0005739">
    <property type="term" value="C:mitochondrion"/>
    <property type="evidence" value="ECO:0007669"/>
    <property type="project" value="GOC"/>
</dbReference>
<protein>
    <recommendedName>
        <fullName evidence="4">Small ribosomal subunit protein bS16c</fullName>
    </recommendedName>
</protein>
<accession>A0A345UB09</accession>
<dbReference type="InterPro" id="IPR023803">
    <property type="entry name" value="Ribosomal_bS16_dom_sf"/>
</dbReference>
<keyword evidence="3 4" id="KW-0687">Ribonucleoprotein</keyword>
<evidence type="ECO:0000313" key="5">
    <source>
        <dbReference type="EMBL" id="AXI97645.1"/>
    </source>
</evidence>
<proteinExistence type="inferred from homology"/>
<dbReference type="Pfam" id="PF00886">
    <property type="entry name" value="Ribosomal_S16"/>
    <property type="match status" value="1"/>
</dbReference>
<keyword evidence="5" id="KW-0150">Chloroplast</keyword>